<keyword evidence="1" id="KW-0547">Nucleotide-binding</keyword>
<dbReference type="ExpressionAtlas" id="H3BPH2">
    <property type="expression patterns" value="baseline and differential"/>
</dbReference>
<dbReference type="Proteomes" id="UP000005640">
    <property type="component" value="Chromosome 1"/>
</dbReference>
<dbReference type="MassIVE" id="H3BPH2"/>
<dbReference type="UCSC" id="uc057idq.1">
    <property type="organism name" value="human"/>
</dbReference>
<dbReference type="OrthoDB" id="2135133at2759"/>
<dbReference type="PANTHER" id="PTHR10751">
    <property type="entry name" value="GUANYLATE BINDING PROTEIN"/>
    <property type="match status" value="1"/>
</dbReference>
<dbReference type="InterPro" id="IPR030386">
    <property type="entry name" value="G_GB1_RHD3_dom"/>
</dbReference>
<evidence type="ECO:0000256" key="1">
    <source>
        <dbReference type="ARBA" id="ARBA00022741"/>
    </source>
</evidence>
<organism evidence="5 6">
    <name type="scientific">Homo sapiens</name>
    <name type="common">Human</name>
    <dbReference type="NCBI Taxonomy" id="9606"/>
    <lineage>
        <taxon>Eukaryota</taxon>
        <taxon>Metazoa</taxon>
        <taxon>Chordata</taxon>
        <taxon>Craniata</taxon>
        <taxon>Vertebrata</taxon>
        <taxon>Euteleostomi</taxon>
        <taxon>Mammalia</taxon>
        <taxon>Eutheria</taxon>
        <taxon>Euarchontoglires</taxon>
        <taxon>Primates</taxon>
        <taxon>Haplorrhini</taxon>
        <taxon>Catarrhini</taxon>
        <taxon>Hominidae</taxon>
        <taxon>Homo</taxon>
    </lineage>
</organism>
<dbReference type="EMBL" id="AL139416">
    <property type="status" value="NOT_ANNOTATED_CDS"/>
    <property type="molecule type" value="Genomic_DNA"/>
</dbReference>
<dbReference type="SMR" id="H3BPH2"/>
<dbReference type="InterPro" id="IPR015894">
    <property type="entry name" value="Guanylate-bd_N"/>
</dbReference>
<evidence type="ECO:0000256" key="2">
    <source>
        <dbReference type="ARBA" id="ARBA00023134"/>
    </source>
</evidence>
<protein>
    <submittedName>
        <fullName evidence="5">Guanylate binding protein 3</fullName>
    </submittedName>
</protein>
<dbReference type="Bgee" id="ENSG00000117226">
    <property type="expression patterns" value="Expressed in ileal mucosa and 185 other cell types or tissues"/>
</dbReference>
<dbReference type="GeneTree" id="ENSGT00940000164799"/>
<reference evidence="5" key="4">
    <citation type="submission" date="2025-08" db="UniProtKB">
        <authorList>
            <consortium name="Ensembl"/>
        </authorList>
    </citation>
    <scope>IDENTIFICATION</scope>
</reference>
<gene>
    <name evidence="5" type="primary">GBP3</name>
</gene>
<dbReference type="HGNC" id="HGNC:4184">
    <property type="gene designation" value="GBP3"/>
</dbReference>
<dbReference type="Antibodypedia" id="51594">
    <property type="antibodies" value="146 antibodies from 27 providers"/>
</dbReference>
<dbReference type="InterPro" id="IPR027417">
    <property type="entry name" value="P-loop_NTPase"/>
</dbReference>
<proteinExistence type="evidence at protein level"/>
<dbReference type="SUPFAM" id="SSF52540">
    <property type="entry name" value="P-loop containing nucleoside triphosphate hydrolases"/>
    <property type="match status" value="1"/>
</dbReference>
<evidence type="ECO:0000256" key="3">
    <source>
        <dbReference type="PROSITE-ProRule" id="PRU01052"/>
    </source>
</evidence>
<sequence length="123" mass="14137">MWCVPHPKKPEHTLVLLDTEGLGDVKKGDNQNDSWIFTLAVLLSSTLVYNSMGTINQQAMDQLYYVTELTHRIRSKSSPDENENEDSADFVSFFPDFVWTLRDFSLDLEADGQPLTPDEYLEY</sequence>
<dbReference type="VEuPathDB" id="HostDB:ENSG00000117226"/>
<dbReference type="EMBL" id="AL160008">
    <property type="status" value="NOT_ANNOTATED_CDS"/>
    <property type="molecule type" value="Genomic_DNA"/>
</dbReference>
<dbReference type="OMA" id="FESGRNK"/>
<name>H3BPH2_HUMAN</name>
<reference evidence="5 6" key="1">
    <citation type="journal article" date="2001" name="Nature">
        <title>Initial sequencing and analysis of the human genome.</title>
        <authorList>
            <consortium name="International Human Genome Sequencing Consortium"/>
            <person name="Lander E.S."/>
            <person name="Linton L.M."/>
            <person name="Birren B."/>
            <person name="Nusbaum C."/>
            <person name="Zody M.C."/>
            <person name="Baldwin J."/>
            <person name="Devon K."/>
            <person name="Dewar K."/>
            <person name="Doyle M."/>
            <person name="FitzHugh W."/>
            <person name="Funke R."/>
            <person name="Gage D."/>
            <person name="Harris K."/>
            <person name="Heaford A."/>
            <person name="Howland J."/>
            <person name="Kann L."/>
            <person name="Lehoczky J."/>
            <person name="LeVine R."/>
            <person name="McEwan P."/>
            <person name="McKernan K."/>
            <person name="Meldrim J."/>
            <person name="Mesirov J.P."/>
            <person name="Miranda C."/>
            <person name="Morris W."/>
            <person name="Naylor J."/>
            <person name="Raymond C."/>
            <person name="Rosetti M."/>
            <person name="Santos R."/>
            <person name="Sheridan A."/>
            <person name="Sougnez C."/>
            <person name="Stange-Thomann N."/>
            <person name="Stojanovic N."/>
            <person name="Subramanian A."/>
            <person name="Wyman D."/>
            <person name="Rogers J."/>
            <person name="Sulston J."/>
            <person name="Ainscough R."/>
            <person name="Beck S."/>
            <person name="Bentley D."/>
            <person name="Burton J."/>
            <person name="Clee C."/>
            <person name="Carter N."/>
            <person name="Coulson A."/>
            <person name="Deadman R."/>
            <person name="Deloukas P."/>
            <person name="Dunham A."/>
            <person name="Dunham I."/>
            <person name="Durbin R."/>
            <person name="French L."/>
            <person name="Grafham D."/>
            <person name="Gregory S."/>
            <person name="Hubbard T."/>
            <person name="Humphray S."/>
            <person name="Hunt A."/>
            <person name="Jones M."/>
            <person name="Lloyd C."/>
            <person name="McMurray A."/>
            <person name="Matthews L."/>
            <person name="Mercer S."/>
            <person name="Milne S."/>
            <person name="Mullikin J.C."/>
            <person name="Mungall A."/>
            <person name="Plumb R."/>
            <person name="Ross M."/>
            <person name="Shownkeen R."/>
            <person name="Sims S."/>
            <person name="Waterston R.H."/>
            <person name="Wilson R.K."/>
            <person name="Hillier L.W."/>
            <person name="McPherson J.D."/>
            <person name="Marra M.A."/>
            <person name="Mardis E.R."/>
            <person name="Fulton L.A."/>
            <person name="Chinwalla A.T."/>
            <person name="Pepin K.H."/>
            <person name="Gish W.R."/>
            <person name="Chissoe S.L."/>
            <person name="Wendl M.C."/>
            <person name="Delehaunty K.D."/>
            <person name="Miner T.L."/>
            <person name="Delehaunty A."/>
            <person name="Kramer J.B."/>
            <person name="Cook L.L."/>
            <person name="Fulton R.S."/>
            <person name="Johnson D.L."/>
            <person name="Minx P.J."/>
            <person name="Clifton S.W."/>
            <person name="Hawkins T."/>
            <person name="Branscomb E."/>
            <person name="Predki P."/>
            <person name="Richardson P."/>
            <person name="Wenning S."/>
            <person name="Slezak T."/>
            <person name="Doggett N."/>
            <person name="Cheng J.F."/>
            <person name="Olsen A."/>
            <person name="Lucas S."/>
            <person name="Elkin C."/>
            <person name="Uberbacher E."/>
            <person name="Frazier M."/>
            <person name="Gibbs R.A."/>
            <person name="Muzny D.M."/>
            <person name="Scherer S.E."/>
            <person name="Bouck J.B."/>
            <person name="Sodergren E.J."/>
            <person name="Worley K.C."/>
            <person name="Rives C.M."/>
            <person name="Gorrell J.H."/>
            <person name="Metzker M.L."/>
            <person name="Naylor S.L."/>
            <person name="Kucherlapati R.S."/>
            <person name="Nelson D.L."/>
            <person name="Weinstock G.M."/>
            <person name="Sakaki Y."/>
            <person name="Fujiyama A."/>
            <person name="Hattori M."/>
            <person name="Yada T."/>
            <person name="Toyoda A."/>
            <person name="Itoh T."/>
            <person name="Kawagoe C."/>
            <person name="Watanabe H."/>
            <person name="Totoki Y."/>
            <person name="Taylor T."/>
            <person name="Weissenbach J."/>
            <person name="Heilig R."/>
            <person name="Saurin W."/>
            <person name="Artiguenave F."/>
            <person name="Brottier P."/>
            <person name="Bruls T."/>
            <person name="Pelletier E."/>
            <person name="Robert C."/>
            <person name="Wincker P."/>
            <person name="Smith D.R."/>
            <person name="Doucette-Stamm L."/>
            <person name="Rubenfield M."/>
            <person name="Weinstock K."/>
            <person name="Lee H.M."/>
            <person name="Dubois J."/>
            <person name="Rosenthal A."/>
            <person name="Platzer M."/>
            <person name="Nyakatura G."/>
            <person name="Taudien S."/>
            <person name="Rump A."/>
            <person name="Yang H."/>
            <person name="Yu J."/>
            <person name="Wang J."/>
            <person name="Huang G."/>
            <person name="Gu J."/>
            <person name="Hood L."/>
            <person name="Rowen L."/>
            <person name="Madan A."/>
            <person name="Qin S."/>
            <person name="Davis R.W."/>
            <person name="Federspiel N.A."/>
            <person name="Abola A.P."/>
            <person name="Proctor M.J."/>
            <person name="Myers R.M."/>
            <person name="Schmutz J."/>
            <person name="Dickson M."/>
            <person name="Grimwood J."/>
            <person name="Cox D.R."/>
            <person name="Olson M.V."/>
            <person name="Kaul R."/>
            <person name="Raymond C."/>
            <person name="Shimizu N."/>
            <person name="Kawasaki K."/>
            <person name="Minoshima S."/>
            <person name="Evans G.A."/>
            <person name="Athanasiou M."/>
            <person name="Schultz R."/>
            <person name="Roe B.A."/>
            <person name="Chen F."/>
            <person name="Pan H."/>
            <person name="Ramser J."/>
            <person name="Lehrach H."/>
            <person name="Reinhardt R."/>
            <person name="McCombie W.R."/>
            <person name="de la Bastide M."/>
            <person name="Dedhia N."/>
            <person name="Blocker H."/>
            <person name="Hornischer K."/>
            <person name="Nordsiek G."/>
            <person name="Agarwala R."/>
            <person name="Aravind L."/>
            <person name="Bailey J.A."/>
            <person name="Bateman A."/>
            <person name="Batzoglou S."/>
            <person name="Birney E."/>
            <person name="Bork P."/>
            <person name="Brown D.G."/>
            <person name="Burge C.B."/>
            <person name="Cerutti L."/>
            <person name="Chen H.C."/>
            <person name="Church D."/>
            <person name="Clamp M."/>
            <person name="Copley R.R."/>
            <person name="Doerks T."/>
            <person name="Eddy S.R."/>
            <person name="Eichler E.E."/>
            <person name="Furey T.S."/>
            <person name="Galagan J."/>
            <person name="Gilbert J.G."/>
            <person name="Harmon C."/>
            <person name="Hayashizaki Y."/>
            <person name="Haussler D."/>
            <person name="Hermjakob H."/>
            <person name="Hokamp K."/>
            <person name="Jang W."/>
            <person name="Johnson L.S."/>
            <person name="Jones T.A."/>
            <person name="Kasif S."/>
            <person name="Kaspryzk A."/>
            <person name="Kennedy S."/>
            <person name="Kent W.J."/>
            <person name="Kitts P."/>
            <person name="Koonin E.V."/>
            <person name="Korf I."/>
            <person name="Kulp D."/>
            <person name="Lancet D."/>
            <person name="Lowe T.M."/>
            <person name="McLysaght A."/>
            <person name="Mikkelsen T."/>
            <person name="Moran J.V."/>
            <person name="Mulder N."/>
            <person name="Pollara V.J."/>
            <person name="Ponting C.P."/>
            <person name="Schuler G."/>
            <person name="Schultz J."/>
            <person name="Slater G."/>
            <person name="Smit A.F."/>
            <person name="Stupka E."/>
            <person name="Szustakowski J."/>
            <person name="Thierry-Mieg D."/>
            <person name="Thierry-Mieg J."/>
            <person name="Wagner L."/>
            <person name="Wallis J."/>
            <person name="Wheeler R."/>
            <person name="Williams A."/>
            <person name="Wolf Y.I."/>
            <person name="Wolfe K.H."/>
            <person name="Yang S.P."/>
            <person name="Yeh R.F."/>
            <person name="Collins F."/>
            <person name="Guyer M.S."/>
            <person name="Peterson J."/>
            <person name="Felsenfeld A."/>
            <person name="Wetterstrand K.A."/>
            <person name="Patrinos A."/>
            <person name="Morgan M.J."/>
            <person name="de Jong P."/>
            <person name="Catanese J.J."/>
            <person name="Osoegawa K."/>
            <person name="Shizuya H."/>
            <person name="Choi S."/>
            <person name="Chen Y.J."/>
        </authorList>
    </citation>
    <scope>NUCLEOTIDE SEQUENCE [LARGE SCALE GENOMIC DNA]</scope>
</reference>
<dbReference type="AlphaFoldDB" id="H3BPH2"/>
<dbReference type="PROSITE" id="PS51715">
    <property type="entry name" value="G_GB1_RHD3"/>
    <property type="match status" value="1"/>
</dbReference>
<dbReference type="Pfam" id="PF02263">
    <property type="entry name" value="GBP"/>
    <property type="match status" value="1"/>
</dbReference>
<keyword evidence="2" id="KW-0342">GTP-binding</keyword>
<dbReference type="ChiTaRS" id="GBP3">
    <property type="organism name" value="human"/>
</dbReference>
<accession>H3BPH2</accession>
<evidence type="ECO:0000313" key="6">
    <source>
        <dbReference type="Proteomes" id="UP000005640"/>
    </source>
</evidence>
<reference evidence="5 6" key="2">
    <citation type="journal article" date="2004" name="Nature">
        <title>Finishing the euchromatic sequence of the human genome.</title>
        <authorList>
            <consortium name="International Human Genome Sequencing Consortium"/>
        </authorList>
    </citation>
    <scope>NUCLEOTIDE SEQUENCE [LARGE SCALE GENOMIC DNA]</scope>
</reference>
<dbReference type="GO" id="GO:0005525">
    <property type="term" value="F:GTP binding"/>
    <property type="evidence" value="ECO:0007669"/>
    <property type="project" value="UniProtKB-KW"/>
</dbReference>
<dbReference type="Ensembl" id="ENST00000564665.1">
    <property type="protein sequence ID" value="ENSP00000455317.1"/>
    <property type="gene ID" value="ENSG00000117226.13"/>
</dbReference>
<keyword evidence="6" id="KW-1185">Reference proteome</keyword>
<evidence type="ECO:0000259" key="4">
    <source>
        <dbReference type="PROSITE" id="PS51715"/>
    </source>
</evidence>
<dbReference type="Ensembl" id="ENST00000564665.1">
    <property type="protein sequence ID" value="ENSP00000455317.1"/>
    <property type="gene ID" value="ENSG00000117226.14"/>
</dbReference>
<dbReference type="ProteomicsDB" id="41495"/>
<evidence type="ECO:0000313" key="5">
    <source>
        <dbReference type="Ensembl" id="ENSP00000455317.1"/>
    </source>
</evidence>
<comment type="similarity">
    <text evidence="3">Belongs to the TRAFAC class dynamin-like GTPase superfamily. GB1/RHD3 GTPase family.</text>
</comment>
<reference evidence="5 6" key="3">
    <citation type="journal article" date="2006" name="Nature">
        <title>The DNA sequence and biological annotation of human chromosome 1.</title>
        <authorList>
            <person name="Gregory S.G."/>
            <person name="Barlow K.F."/>
            <person name="McLay K.E."/>
            <person name="Kaul R."/>
            <person name="Swarbreck D."/>
            <person name="Dunham A."/>
            <person name="Scott C.E."/>
            <person name="Howe K.L."/>
            <person name="Woodfine K."/>
            <person name="Spencer C.C."/>
            <person name="Jones M.C."/>
            <person name="Gillson C."/>
            <person name="Searle S."/>
            <person name="Zhou Y."/>
            <person name="Kokocinski F."/>
            <person name="McDonald L."/>
            <person name="Evans R."/>
            <person name="Phillips K."/>
            <person name="Atkinson A."/>
            <person name="Cooper R."/>
            <person name="Jones C."/>
            <person name="Hall R.E."/>
            <person name="Andrews T.D."/>
            <person name="Lloyd C."/>
            <person name="Ainscough R."/>
            <person name="Almeida J.P."/>
            <person name="Ambrose K.D."/>
            <person name="Anderson F."/>
            <person name="Andrew R.W."/>
            <person name="Ashwell R.I."/>
            <person name="Aubin K."/>
            <person name="Babbage A.K."/>
            <person name="Bagguley C.L."/>
            <person name="Bailey J."/>
            <person name="Beasley H."/>
            <person name="Bethel G."/>
            <person name="Bird C.P."/>
            <person name="Bray-Allen S."/>
            <person name="Brown J.Y."/>
            <person name="Brown A.J."/>
            <person name="Buckley D."/>
            <person name="Burton J."/>
            <person name="Bye J."/>
            <person name="Carder C."/>
            <person name="Chapman J.C."/>
            <person name="Clark S.Y."/>
            <person name="Clarke G."/>
            <person name="Clee C."/>
            <person name="Cobley V."/>
            <person name="Collier R.E."/>
            <person name="Corby N."/>
            <person name="Coville G.J."/>
            <person name="Davies J."/>
            <person name="Deadman R."/>
            <person name="Dunn M."/>
            <person name="Earthrowl M."/>
            <person name="Ellington A.G."/>
            <person name="Errington H."/>
            <person name="Frankish A."/>
            <person name="Frankland J."/>
            <person name="French L."/>
            <person name="Garner P."/>
            <person name="Garnett J."/>
            <person name="Gay L."/>
            <person name="Ghori M.R."/>
            <person name="Gibson R."/>
            <person name="Gilby L.M."/>
            <person name="Gillett W."/>
            <person name="Glithero R.J."/>
            <person name="Grafham D.V."/>
            <person name="Griffiths C."/>
            <person name="Griffiths-Jones S."/>
            <person name="Grocock R."/>
            <person name="Hammond S."/>
            <person name="Harrison E.S."/>
            <person name="Hart E."/>
            <person name="Haugen E."/>
            <person name="Heath P.D."/>
            <person name="Holmes S."/>
            <person name="Holt K."/>
            <person name="Howden P.J."/>
            <person name="Hunt A.R."/>
            <person name="Hunt S.E."/>
            <person name="Hunter G."/>
            <person name="Isherwood J."/>
            <person name="James R."/>
            <person name="Johnson C."/>
            <person name="Johnson D."/>
            <person name="Joy A."/>
            <person name="Kay M."/>
            <person name="Kershaw J.K."/>
            <person name="Kibukawa M."/>
            <person name="Kimberley A.M."/>
            <person name="King A."/>
            <person name="Knights A.J."/>
            <person name="Lad H."/>
            <person name="Laird G."/>
            <person name="Lawlor S."/>
            <person name="Leongamornlert D.A."/>
            <person name="Lloyd D.M."/>
            <person name="Loveland J."/>
            <person name="Lovell J."/>
            <person name="Lush M.J."/>
            <person name="Lyne R."/>
            <person name="Martin S."/>
            <person name="Mashreghi-Mohammadi M."/>
            <person name="Matthews L."/>
            <person name="Matthews N.S."/>
            <person name="McLaren S."/>
            <person name="Milne S."/>
            <person name="Mistry S."/>
            <person name="Moore M.J."/>
            <person name="Nickerson T."/>
            <person name="O'Dell C.N."/>
            <person name="Oliver K."/>
            <person name="Palmeiri A."/>
            <person name="Palmer S.A."/>
            <person name="Parker A."/>
            <person name="Patel D."/>
            <person name="Pearce A.V."/>
            <person name="Peck A.I."/>
            <person name="Pelan S."/>
            <person name="Phelps K."/>
            <person name="Phillimore B.J."/>
            <person name="Plumb R."/>
            <person name="Rajan J."/>
            <person name="Raymond C."/>
            <person name="Rouse G."/>
            <person name="Saenphimmachak C."/>
            <person name="Sehra H.K."/>
            <person name="Sheridan E."/>
            <person name="Shownkeen R."/>
            <person name="Sims S."/>
            <person name="Skuce C.D."/>
            <person name="Smith M."/>
            <person name="Steward C."/>
            <person name="Subramanian S."/>
            <person name="Sycamore N."/>
            <person name="Tracey A."/>
            <person name="Tromans A."/>
            <person name="Van Helmond Z."/>
            <person name="Wall M."/>
            <person name="Wallis J.M."/>
            <person name="White S."/>
            <person name="Whitehead S.L."/>
            <person name="Wilkinson J.E."/>
            <person name="Willey D.L."/>
            <person name="Williams H."/>
            <person name="Wilming L."/>
            <person name="Wray P.W."/>
            <person name="Wu Z."/>
            <person name="Coulson A."/>
            <person name="Vaudin M."/>
            <person name="Sulston J.E."/>
            <person name="Durbin R."/>
            <person name="Hubbard T."/>
            <person name="Wooster R."/>
            <person name="Dunham I."/>
            <person name="Carter N.P."/>
            <person name="McVean G."/>
            <person name="Ross M.T."/>
            <person name="Harrow J."/>
            <person name="Olson M.V."/>
            <person name="Beck S."/>
            <person name="Rogers J."/>
            <person name="Bentley D.R."/>
            <person name="Banerjee R."/>
            <person name="Bryant S.P."/>
            <person name="Burford D.C."/>
            <person name="Burrill W.D."/>
            <person name="Clegg S.M."/>
            <person name="Dhami P."/>
            <person name="Dovey O."/>
            <person name="Faulkner L.M."/>
            <person name="Gribble S.M."/>
            <person name="Langford C.F."/>
            <person name="Pandian R.D."/>
            <person name="Porter K.M."/>
            <person name="Prigmore E."/>
        </authorList>
    </citation>
    <scope>NUCLEOTIDE SEQUENCE [LARGE SCALE GENOMIC DNA]</scope>
</reference>
<feature type="domain" description="GB1/RHD3-type G" evidence="4">
    <location>
        <begin position="1"/>
        <end position="123"/>
    </location>
</feature>
<dbReference type="HOGENOM" id="CLU_164422_0_0_1"/>
<dbReference type="GO" id="GO:0003924">
    <property type="term" value="F:GTPase activity"/>
    <property type="evidence" value="ECO:0007669"/>
    <property type="project" value="InterPro"/>
</dbReference>
<dbReference type="OpenTargets" id="ENSG00000117226"/>
<feature type="non-terminal residue" evidence="5">
    <location>
        <position position="123"/>
    </location>
</feature>
<keyword evidence="7" id="KW-1267">Proteomics identification</keyword>
<dbReference type="Gene3D" id="3.40.50.300">
    <property type="entry name" value="P-loop containing nucleotide triphosphate hydrolases"/>
    <property type="match status" value="1"/>
</dbReference>
<evidence type="ECO:0007829" key="7">
    <source>
        <dbReference type="PeptideAtlas" id="H3BPH2"/>
    </source>
</evidence>
<reference evidence="5" key="5">
    <citation type="submission" date="2025-09" db="UniProtKB">
        <authorList>
            <consortium name="Ensembl"/>
        </authorList>
    </citation>
    <scope>IDENTIFICATION</scope>
</reference>